<name>A0ABW4JH30_9BACL</name>
<comment type="caution">
    <text evidence="2">The sequence shown here is derived from an EMBL/GenBank/DDBJ whole genome shotgun (WGS) entry which is preliminary data.</text>
</comment>
<organism evidence="2 3">
    <name type="scientific">Alicyclobacillus fodiniaquatilis</name>
    <dbReference type="NCBI Taxonomy" id="1661150"/>
    <lineage>
        <taxon>Bacteria</taxon>
        <taxon>Bacillati</taxon>
        <taxon>Bacillota</taxon>
        <taxon>Bacilli</taxon>
        <taxon>Bacillales</taxon>
        <taxon>Alicyclobacillaceae</taxon>
        <taxon>Alicyclobacillus</taxon>
    </lineage>
</organism>
<dbReference type="NCBIfam" id="NF033218">
    <property type="entry name" value="anchor_AmaP"/>
    <property type="match status" value="1"/>
</dbReference>
<evidence type="ECO:0000256" key="1">
    <source>
        <dbReference type="SAM" id="Phobius"/>
    </source>
</evidence>
<evidence type="ECO:0000313" key="2">
    <source>
        <dbReference type="EMBL" id="MFD1675033.1"/>
    </source>
</evidence>
<evidence type="ECO:0000313" key="3">
    <source>
        <dbReference type="Proteomes" id="UP001597079"/>
    </source>
</evidence>
<accession>A0ABW4JH30</accession>
<keyword evidence="1" id="KW-0812">Transmembrane</keyword>
<keyword evidence="3" id="KW-1185">Reference proteome</keyword>
<dbReference type="EMBL" id="JBHUCX010000024">
    <property type="protein sequence ID" value="MFD1675033.1"/>
    <property type="molecule type" value="Genomic_DNA"/>
</dbReference>
<feature type="transmembrane region" description="Helical" evidence="1">
    <location>
        <begin position="44"/>
        <end position="64"/>
    </location>
</feature>
<reference evidence="3" key="1">
    <citation type="journal article" date="2019" name="Int. J. Syst. Evol. Microbiol.">
        <title>The Global Catalogue of Microorganisms (GCM) 10K type strain sequencing project: providing services to taxonomists for standard genome sequencing and annotation.</title>
        <authorList>
            <consortium name="The Broad Institute Genomics Platform"/>
            <consortium name="The Broad Institute Genome Sequencing Center for Infectious Disease"/>
            <person name="Wu L."/>
            <person name="Ma J."/>
        </authorList>
    </citation>
    <scope>NUCLEOTIDE SEQUENCE [LARGE SCALE GENOMIC DNA]</scope>
    <source>
        <strain evidence="3">CGMCC 1.12286</strain>
    </source>
</reference>
<protein>
    <submittedName>
        <fullName evidence="2">Alkaline shock response membrane anchor protein AmaP</fullName>
    </submittedName>
</protein>
<proteinExistence type="predicted"/>
<dbReference type="Proteomes" id="UP001597079">
    <property type="component" value="Unassembled WGS sequence"/>
</dbReference>
<keyword evidence="1" id="KW-0472">Membrane</keyword>
<dbReference type="RefSeq" id="WP_377942902.1">
    <property type="nucleotide sequence ID" value="NZ_JBHUCX010000024.1"/>
</dbReference>
<gene>
    <name evidence="2" type="primary">amaP</name>
    <name evidence="2" type="ORF">ACFSB2_10035</name>
</gene>
<keyword evidence="1" id="KW-1133">Transmembrane helix</keyword>
<sequence>MSVLDRILLFLLAVASLCLGVALALIGANVFGPAYVFDVETYPTNIVAIVAGIIIVLIALRFLFYRISRSSPVSDFVALTGEHGHIRISYDTFRQLANRRGAQIKGAEGFDTRIRQGQEGIVVLARMQALPDVDIAAMSREVQSSIKDYVEKATGVTVEQVLVHVTELSNASKQGKAWNGA</sequence>